<dbReference type="NCBIfam" id="TIGR02532">
    <property type="entry name" value="IV_pilin_GFxxxE"/>
    <property type="match status" value="1"/>
</dbReference>
<gene>
    <name evidence="2" type="ordered locus">HRM2_11390</name>
</gene>
<keyword evidence="1" id="KW-0472">Membrane</keyword>
<dbReference type="eggNOG" id="COG4970">
    <property type="taxonomic scope" value="Bacteria"/>
</dbReference>
<dbReference type="EMBL" id="CP001087">
    <property type="protein sequence ID" value="ACN14251.1"/>
    <property type="molecule type" value="Genomic_DNA"/>
</dbReference>
<keyword evidence="1" id="KW-1133">Transmembrane helix</keyword>
<dbReference type="InterPro" id="IPR012902">
    <property type="entry name" value="N_methyl_site"/>
</dbReference>
<protein>
    <submittedName>
        <fullName evidence="2">General secretion pathway protein</fullName>
    </submittedName>
</protein>
<dbReference type="KEGG" id="dat:HRM2_11390"/>
<dbReference type="Proteomes" id="UP000000442">
    <property type="component" value="Chromosome"/>
</dbReference>
<keyword evidence="3" id="KW-1185">Reference proteome</keyword>
<dbReference type="SUPFAM" id="SSF54523">
    <property type="entry name" value="Pili subunits"/>
    <property type="match status" value="1"/>
</dbReference>
<dbReference type="AlphaFoldDB" id="C0QLU5"/>
<dbReference type="STRING" id="177437.HRM2_11390"/>
<proteinExistence type="predicted"/>
<sequence length="228" mass="25544">MTLTLSPMVVTELLGEKARTVTSIAGNLNNRHGRSMVSALAATNDERPLIALLLYDFHRKKRSKESGFTLIELIIVLVITGIVLWFALPNFQAFNPFSPADNVLGKTVQLIDRLKIQAMTTGRDYVMHVDVAQGLIWVSHDAMDENQTDEAKNKGIQFSGDTILSGVEYPRALPNNTDEFVIRFYTKGYSDMALIHLTDGDEDITLVIEPFLTNVELKKRIISFDQCI</sequence>
<organism evidence="2 3">
    <name type="scientific">Desulforapulum autotrophicum (strain ATCC 43914 / DSM 3382 / VKM B-1955 / HRM2)</name>
    <name type="common">Desulfobacterium autotrophicum</name>
    <dbReference type="NCBI Taxonomy" id="177437"/>
    <lineage>
        <taxon>Bacteria</taxon>
        <taxon>Pseudomonadati</taxon>
        <taxon>Thermodesulfobacteriota</taxon>
        <taxon>Desulfobacteria</taxon>
        <taxon>Desulfobacterales</taxon>
        <taxon>Desulfobacteraceae</taxon>
        <taxon>Desulforapulum</taxon>
    </lineage>
</organism>
<dbReference type="PROSITE" id="PS00409">
    <property type="entry name" value="PROKAR_NTER_METHYL"/>
    <property type="match status" value="1"/>
</dbReference>
<dbReference type="Pfam" id="PF07963">
    <property type="entry name" value="N_methyl"/>
    <property type="match status" value="1"/>
</dbReference>
<dbReference type="InterPro" id="IPR045584">
    <property type="entry name" value="Pilin-like"/>
</dbReference>
<evidence type="ECO:0000256" key="1">
    <source>
        <dbReference type="SAM" id="Phobius"/>
    </source>
</evidence>
<accession>C0QLU5</accession>
<reference evidence="2 3" key="1">
    <citation type="journal article" date="2009" name="Environ. Microbiol.">
        <title>Genome sequence of Desulfobacterium autotrophicum HRM2, a marine sulfate reducer oxidizing organic carbon completely to carbon dioxide.</title>
        <authorList>
            <person name="Strittmatter A.W."/>
            <person name="Liesegang H."/>
            <person name="Rabus R."/>
            <person name="Decker I."/>
            <person name="Amann J."/>
            <person name="Andres S."/>
            <person name="Henne A."/>
            <person name="Fricke W.F."/>
            <person name="Martinez-Arias R."/>
            <person name="Bartels D."/>
            <person name="Goesmann A."/>
            <person name="Krause L."/>
            <person name="Puehler A."/>
            <person name="Klenk H.P."/>
            <person name="Richter M."/>
            <person name="Schuler M."/>
            <person name="Gloeckner F.O."/>
            <person name="Meyerdierks A."/>
            <person name="Gottschalk G."/>
            <person name="Amann R."/>
        </authorList>
    </citation>
    <scope>NUCLEOTIDE SEQUENCE [LARGE SCALE GENOMIC DNA]</scope>
    <source>
        <strain evidence="3">ATCC 43914 / DSM 3382 / HRM2</strain>
    </source>
</reference>
<keyword evidence="1" id="KW-0812">Transmembrane</keyword>
<name>C0QLU5_DESAH</name>
<dbReference type="Gene3D" id="3.30.700.10">
    <property type="entry name" value="Glycoprotein, Type 4 Pilin"/>
    <property type="match status" value="1"/>
</dbReference>
<feature type="transmembrane region" description="Helical" evidence="1">
    <location>
        <begin position="68"/>
        <end position="88"/>
    </location>
</feature>
<evidence type="ECO:0000313" key="3">
    <source>
        <dbReference type="Proteomes" id="UP000000442"/>
    </source>
</evidence>
<dbReference type="HOGENOM" id="CLU_1213214_0_0_7"/>
<evidence type="ECO:0000313" key="2">
    <source>
        <dbReference type="EMBL" id="ACN14251.1"/>
    </source>
</evidence>